<sequence length="227" mass="25341">MARNISTVFKFKGTLGNVTYVDSATYGPHTRMERGTYTPISLNKTMKQCKDRLMNCNKQAKAIFDALKDEPRDGSLWWRLLSIFFKRAKEGLKPHVGMLAGLECDAKNPLGEKLGVPYKIAVERGGKTMNITISFDRAPRKNDVKQMTHYQLQLVVLYPSFSKNHVRKEIAAGPMTLFSAEPGEVMMEVAAPSAAAPYVLLLGVRGYSYVAQKYYEVASYRGMAVVG</sequence>
<dbReference type="EMBL" id="CP032157">
    <property type="protein sequence ID" value="AXY77181.1"/>
    <property type="molecule type" value="Genomic_DNA"/>
</dbReference>
<dbReference type="KEGG" id="pseg:D3H65_25770"/>
<dbReference type="AlphaFoldDB" id="A0A3B7N502"/>
<accession>A0A3B7N502</accession>
<keyword evidence="2" id="KW-1185">Reference proteome</keyword>
<name>A0A3B7N502_9BACT</name>
<evidence type="ECO:0000313" key="2">
    <source>
        <dbReference type="Proteomes" id="UP000263900"/>
    </source>
</evidence>
<evidence type="ECO:0000313" key="1">
    <source>
        <dbReference type="EMBL" id="AXY77181.1"/>
    </source>
</evidence>
<protein>
    <submittedName>
        <fullName evidence="1">Uncharacterized protein</fullName>
    </submittedName>
</protein>
<proteinExistence type="predicted"/>
<gene>
    <name evidence="1" type="ORF">D3H65_25770</name>
</gene>
<dbReference type="OrthoDB" id="668305at2"/>
<reference evidence="1 2" key="1">
    <citation type="submission" date="2018-09" db="EMBL/GenBank/DDBJ databases">
        <title>Genome sequencing of strain 6GH32-13.</title>
        <authorList>
            <person name="Weon H.-Y."/>
            <person name="Heo J."/>
            <person name="Kwon S.-W."/>
        </authorList>
    </citation>
    <scope>NUCLEOTIDE SEQUENCE [LARGE SCALE GENOMIC DNA]</scope>
    <source>
        <strain evidence="1 2">5GH32-13</strain>
    </source>
</reference>
<organism evidence="1 2">
    <name type="scientific">Paraflavitalea soli</name>
    <dbReference type="NCBI Taxonomy" id="2315862"/>
    <lineage>
        <taxon>Bacteria</taxon>
        <taxon>Pseudomonadati</taxon>
        <taxon>Bacteroidota</taxon>
        <taxon>Chitinophagia</taxon>
        <taxon>Chitinophagales</taxon>
        <taxon>Chitinophagaceae</taxon>
        <taxon>Paraflavitalea</taxon>
    </lineage>
</organism>
<dbReference type="Proteomes" id="UP000263900">
    <property type="component" value="Chromosome"/>
</dbReference>
<dbReference type="RefSeq" id="WP_119053057.1">
    <property type="nucleotide sequence ID" value="NZ_CP032157.1"/>
</dbReference>